<keyword evidence="3" id="KW-1185">Reference proteome</keyword>
<sequence>MTGLPGSKTGGWVPTSGGLERLGVVMAPFGTCEVTHALKIAGMVCAACAEIITEGLTALQGVRRVDADWRRSRVIVTYDLTQVRLEALEKLLTEIGFPPDPGLPHRLRRDWWRFADQNTLDHCTHRSPCCSKPPR</sequence>
<dbReference type="PROSITE" id="PS50846">
    <property type="entry name" value="HMA_2"/>
    <property type="match status" value="1"/>
</dbReference>
<gene>
    <name evidence="2" type="ORF">SIID45300_01906</name>
</gene>
<dbReference type="InterPro" id="IPR036163">
    <property type="entry name" value="HMA_dom_sf"/>
</dbReference>
<dbReference type="CDD" id="cd00371">
    <property type="entry name" value="HMA"/>
    <property type="match status" value="1"/>
</dbReference>
<evidence type="ECO:0000259" key="1">
    <source>
        <dbReference type="PROSITE" id="PS50846"/>
    </source>
</evidence>
<proteinExistence type="predicted"/>
<accession>A0ABQ0CA47</accession>
<evidence type="ECO:0000313" key="3">
    <source>
        <dbReference type="Proteomes" id="UP001628193"/>
    </source>
</evidence>
<dbReference type="Pfam" id="PF00403">
    <property type="entry name" value="HMA"/>
    <property type="match status" value="1"/>
</dbReference>
<dbReference type="EMBL" id="BAAFGK010000004">
    <property type="protein sequence ID" value="GAB0057575.1"/>
    <property type="molecule type" value="Genomic_DNA"/>
</dbReference>
<evidence type="ECO:0000313" key="2">
    <source>
        <dbReference type="EMBL" id="GAB0057575.1"/>
    </source>
</evidence>
<organism evidence="2 3">
    <name type="scientific">Candidatus Magnetaquiglobus chichijimensis</name>
    <dbReference type="NCBI Taxonomy" id="3141448"/>
    <lineage>
        <taxon>Bacteria</taxon>
        <taxon>Pseudomonadati</taxon>
        <taxon>Pseudomonadota</taxon>
        <taxon>Magnetococcia</taxon>
        <taxon>Magnetococcales</taxon>
        <taxon>Candidatus Magnetaquicoccaceae</taxon>
        <taxon>Candidatus Magnetaquiglobus</taxon>
    </lineage>
</organism>
<dbReference type="InterPro" id="IPR006121">
    <property type="entry name" value="HMA_dom"/>
</dbReference>
<dbReference type="SUPFAM" id="SSF55008">
    <property type="entry name" value="HMA, heavy metal-associated domain"/>
    <property type="match status" value="1"/>
</dbReference>
<feature type="domain" description="HMA" evidence="1">
    <location>
        <begin position="34"/>
        <end position="100"/>
    </location>
</feature>
<comment type="caution">
    <text evidence="2">The sequence shown here is derived from an EMBL/GenBank/DDBJ whole genome shotgun (WGS) entry which is preliminary data.</text>
</comment>
<name>A0ABQ0CA47_9PROT</name>
<reference evidence="2 3" key="1">
    <citation type="submission" date="2024-09" db="EMBL/GenBank/DDBJ databases">
        <title>Draft genome sequence of Candidatus Magnetaquicoccaceae bacterium FCR-1.</title>
        <authorList>
            <person name="Shimoshige H."/>
            <person name="Shimamura S."/>
            <person name="Taoka A."/>
            <person name="Kobayashi H."/>
            <person name="Maekawa T."/>
        </authorList>
    </citation>
    <scope>NUCLEOTIDE SEQUENCE [LARGE SCALE GENOMIC DNA]</scope>
    <source>
        <strain evidence="2 3">FCR-1</strain>
    </source>
</reference>
<protein>
    <recommendedName>
        <fullName evidence="1">HMA domain-containing protein</fullName>
    </recommendedName>
</protein>
<dbReference type="Gene3D" id="3.30.70.100">
    <property type="match status" value="1"/>
</dbReference>
<dbReference type="Proteomes" id="UP001628193">
    <property type="component" value="Unassembled WGS sequence"/>
</dbReference>